<organism evidence="1 2">
    <name type="scientific">Pristionchus pacificus</name>
    <name type="common">Parasitic nematode worm</name>
    <dbReference type="NCBI Taxonomy" id="54126"/>
    <lineage>
        <taxon>Eukaryota</taxon>
        <taxon>Metazoa</taxon>
        <taxon>Ecdysozoa</taxon>
        <taxon>Nematoda</taxon>
        <taxon>Chromadorea</taxon>
        <taxon>Rhabditida</taxon>
        <taxon>Rhabditina</taxon>
        <taxon>Diplogasteromorpha</taxon>
        <taxon>Diplogasteroidea</taxon>
        <taxon>Neodiplogasteridae</taxon>
        <taxon>Pristionchus</taxon>
    </lineage>
</organism>
<evidence type="ECO:0000313" key="2">
    <source>
        <dbReference type="Proteomes" id="UP000005239"/>
    </source>
</evidence>
<dbReference type="AlphaFoldDB" id="A0A2A6BZH8"/>
<sequence length="263" mass="30765">MSSEKMNLANLQSDIIRNVIVSGLESIDNMRVISHRWHTLLKDRKMLPPIERFFLCHFSDGCFVAMVSIAPRYATYFGVSKWNYKSTAGLNQEFSKLFDVAEEYTELNKYLSKLFARSSRVNLFKFVNLEVDYLLLIKPILRDIHIRELEIGSLNEFSENEEFFLTKFIRENSVQKLVLNFIRPAAKKWSDSKPGLAKFLPLVARDLSSIDLVYCWSELERNARSDKIIRDMWKEKVNELAEETGLTINWDACYNALRINIEK</sequence>
<dbReference type="EnsemblMetazoa" id="PPA42010.1">
    <property type="protein sequence ID" value="PPA42010.1"/>
    <property type="gene ID" value="WBGene00280379"/>
</dbReference>
<name>A0A2A6BZH8_PRIPA</name>
<keyword evidence="2" id="KW-1185">Reference proteome</keyword>
<protein>
    <submittedName>
        <fullName evidence="1">Uncharacterized protein</fullName>
    </submittedName>
</protein>
<accession>A0A8R1UW13</accession>
<proteinExistence type="predicted"/>
<gene>
    <name evidence="1" type="primary">WBGene00280379</name>
</gene>
<reference evidence="2" key="1">
    <citation type="journal article" date="2008" name="Nat. Genet.">
        <title>The Pristionchus pacificus genome provides a unique perspective on nematode lifestyle and parasitism.</title>
        <authorList>
            <person name="Dieterich C."/>
            <person name="Clifton S.W."/>
            <person name="Schuster L.N."/>
            <person name="Chinwalla A."/>
            <person name="Delehaunty K."/>
            <person name="Dinkelacker I."/>
            <person name="Fulton L."/>
            <person name="Fulton R."/>
            <person name="Godfrey J."/>
            <person name="Minx P."/>
            <person name="Mitreva M."/>
            <person name="Roeseler W."/>
            <person name="Tian H."/>
            <person name="Witte H."/>
            <person name="Yang S.P."/>
            <person name="Wilson R.K."/>
            <person name="Sommer R.J."/>
        </authorList>
    </citation>
    <scope>NUCLEOTIDE SEQUENCE [LARGE SCALE GENOMIC DNA]</scope>
    <source>
        <strain evidence="2">PS312</strain>
    </source>
</reference>
<evidence type="ECO:0000313" key="1">
    <source>
        <dbReference type="EnsemblMetazoa" id="PPA42010.1"/>
    </source>
</evidence>
<dbReference type="Proteomes" id="UP000005239">
    <property type="component" value="Unassembled WGS sequence"/>
</dbReference>
<reference evidence="1" key="2">
    <citation type="submission" date="2022-06" db="UniProtKB">
        <authorList>
            <consortium name="EnsemblMetazoa"/>
        </authorList>
    </citation>
    <scope>IDENTIFICATION</scope>
    <source>
        <strain evidence="1">PS312</strain>
    </source>
</reference>
<accession>A0A2A6BZH8</accession>